<protein>
    <recommendedName>
        <fullName evidence="1">Retrotransposon gag domain-containing protein</fullName>
    </recommendedName>
</protein>
<name>A0A5J5B6B9_9ASTE</name>
<dbReference type="OrthoDB" id="2013610at2759"/>
<proteinExistence type="predicted"/>
<feature type="domain" description="Retrotransposon gag" evidence="1">
    <location>
        <begin position="38"/>
        <end position="105"/>
    </location>
</feature>
<dbReference type="InterPro" id="IPR005162">
    <property type="entry name" value="Retrotrans_gag_dom"/>
</dbReference>
<sequence length="166" mass="19391">MAKLEFPRFTSDDLTKWFNRVNQFFEFQGTLEAQKVSLASYHLEGEANQWWQWIRMTFREEGCNLSWANFEDELWAHFGPLECEDFDEALSRIRQDDGIQMFKPRTLKEAISLARMKDDQLTKHRRFARPAPPTRAPLALPPVSRAAALAPTVPIWRLTWMKCSGG</sequence>
<accession>A0A5J5B6B9</accession>
<dbReference type="EMBL" id="CM018039">
    <property type="protein sequence ID" value="KAA8536711.1"/>
    <property type="molecule type" value="Genomic_DNA"/>
</dbReference>
<organism evidence="2 3">
    <name type="scientific">Nyssa sinensis</name>
    <dbReference type="NCBI Taxonomy" id="561372"/>
    <lineage>
        <taxon>Eukaryota</taxon>
        <taxon>Viridiplantae</taxon>
        <taxon>Streptophyta</taxon>
        <taxon>Embryophyta</taxon>
        <taxon>Tracheophyta</taxon>
        <taxon>Spermatophyta</taxon>
        <taxon>Magnoliopsida</taxon>
        <taxon>eudicotyledons</taxon>
        <taxon>Gunneridae</taxon>
        <taxon>Pentapetalae</taxon>
        <taxon>asterids</taxon>
        <taxon>Cornales</taxon>
        <taxon>Nyssaceae</taxon>
        <taxon>Nyssa</taxon>
    </lineage>
</organism>
<evidence type="ECO:0000313" key="3">
    <source>
        <dbReference type="Proteomes" id="UP000325577"/>
    </source>
</evidence>
<dbReference type="Proteomes" id="UP000325577">
    <property type="component" value="Linkage Group LG16"/>
</dbReference>
<dbReference type="AlphaFoldDB" id="A0A5J5B6B9"/>
<dbReference type="Pfam" id="PF03732">
    <property type="entry name" value="Retrotrans_gag"/>
    <property type="match status" value="1"/>
</dbReference>
<evidence type="ECO:0000313" key="2">
    <source>
        <dbReference type="EMBL" id="KAA8536711.1"/>
    </source>
</evidence>
<gene>
    <name evidence="2" type="ORF">F0562_029189</name>
</gene>
<evidence type="ECO:0000259" key="1">
    <source>
        <dbReference type="Pfam" id="PF03732"/>
    </source>
</evidence>
<keyword evidence="3" id="KW-1185">Reference proteome</keyword>
<reference evidence="2 3" key="1">
    <citation type="submission" date="2019-09" db="EMBL/GenBank/DDBJ databases">
        <title>A chromosome-level genome assembly of the Chinese tupelo Nyssa sinensis.</title>
        <authorList>
            <person name="Yang X."/>
            <person name="Kang M."/>
            <person name="Yang Y."/>
            <person name="Xiong H."/>
            <person name="Wang M."/>
            <person name="Zhang Z."/>
            <person name="Wang Z."/>
            <person name="Wu H."/>
            <person name="Ma T."/>
            <person name="Liu J."/>
            <person name="Xi Z."/>
        </authorList>
    </citation>
    <scope>NUCLEOTIDE SEQUENCE [LARGE SCALE GENOMIC DNA]</scope>
    <source>
        <strain evidence="2">J267</strain>
        <tissue evidence="2">Leaf</tissue>
    </source>
</reference>